<keyword evidence="3" id="KW-1185">Reference proteome</keyword>
<sequence length="535" mass="57677">MTQLPTDISSIPSIDAPTLKRWLHDGAEIGLLDVREHGQYGEGHPFLAVSLPYSRLEAEAPRLLPRRGARLVAFDAGDGVAPRAAAALRALGYTDVHVLQGGAPAWRAAGYTLFAGVNLPSKTFGELAEHIHHTPRISATELADRQRGGDKLVVLDGRPYTEYRKMNIPGGICCPNGELALRVQDLVPDADTTIVVNCAGRTRSIIGAQTLIDLGVPNPVLALENGTQGWYLADLPLEHGSQRKYADAISGDALPVLRERAQALARRHGVVTVDAAQVREWLADAGRTTYLCDVRTEEEYAAGTLAGAQHTPGGQLIQSTDQYIGVRNARVVVADDEGVRAPVVASWLRQMGWDVYVLAEGVAADVAAPVPQVRLPAPPAIATADLAAALRDGAVFLDVRPGMAYRKAHIAGARWTIRPRMGALDLPADARVILLAADPSVAALAARELAEMGIAQVRVNLDGPQAWRGAGLPMEAGDDVPADEDCIDYLFFVHDRHDGNKAAARQYLAWETNLIHQIDEQERSIFRFPVHPDQD</sequence>
<feature type="domain" description="Rhodanese" evidence="1">
    <location>
        <begin position="390"/>
        <end position="476"/>
    </location>
</feature>
<feature type="domain" description="Rhodanese" evidence="1">
    <location>
        <begin position="293"/>
        <end position="374"/>
    </location>
</feature>
<protein>
    <submittedName>
        <fullName evidence="2">Sulfurtransferase</fullName>
    </submittedName>
</protein>
<dbReference type="CDD" id="cd01534">
    <property type="entry name" value="4RHOD_Repeat_3"/>
    <property type="match status" value="1"/>
</dbReference>
<evidence type="ECO:0000259" key="1">
    <source>
        <dbReference type="PROSITE" id="PS50206"/>
    </source>
</evidence>
<dbReference type="GO" id="GO:0016740">
    <property type="term" value="F:transferase activity"/>
    <property type="evidence" value="ECO:0007669"/>
    <property type="project" value="UniProtKB-KW"/>
</dbReference>
<dbReference type="AlphaFoldDB" id="A0A261UC40"/>
<dbReference type="InterPro" id="IPR050229">
    <property type="entry name" value="GlpE_sulfurtransferase"/>
</dbReference>
<organism evidence="2 3">
    <name type="scientific">Bordetella genomosp. 11</name>
    <dbReference type="NCBI Taxonomy" id="1416808"/>
    <lineage>
        <taxon>Bacteria</taxon>
        <taxon>Pseudomonadati</taxon>
        <taxon>Pseudomonadota</taxon>
        <taxon>Betaproteobacteria</taxon>
        <taxon>Burkholderiales</taxon>
        <taxon>Alcaligenaceae</taxon>
        <taxon>Bordetella</taxon>
    </lineage>
</organism>
<reference evidence="3" key="1">
    <citation type="submission" date="2017-05" db="EMBL/GenBank/DDBJ databases">
        <title>Complete and WGS of Bordetella genogroups.</title>
        <authorList>
            <person name="Spilker T."/>
            <person name="Lipuma J."/>
        </authorList>
    </citation>
    <scope>NUCLEOTIDE SEQUENCE [LARGE SCALE GENOMIC DNA]</scope>
    <source>
        <strain evidence="3">AU8856</strain>
    </source>
</reference>
<comment type="caution">
    <text evidence="2">The sequence shown here is derived from an EMBL/GenBank/DDBJ whole genome shotgun (WGS) entry which is preliminary data.</text>
</comment>
<dbReference type="SUPFAM" id="SSF52821">
    <property type="entry name" value="Rhodanese/Cell cycle control phosphatase"/>
    <property type="match status" value="4"/>
</dbReference>
<dbReference type="PANTHER" id="PTHR43031:SF16">
    <property type="entry name" value="OXIDOREDUCTASE"/>
    <property type="match status" value="1"/>
</dbReference>
<dbReference type="Proteomes" id="UP000215767">
    <property type="component" value="Unassembled WGS sequence"/>
</dbReference>
<dbReference type="Pfam" id="PF00581">
    <property type="entry name" value="Rhodanese"/>
    <property type="match status" value="4"/>
</dbReference>
<dbReference type="PANTHER" id="PTHR43031">
    <property type="entry name" value="FAD-DEPENDENT OXIDOREDUCTASE"/>
    <property type="match status" value="1"/>
</dbReference>
<accession>A0A261UC40</accession>
<dbReference type="InterPro" id="IPR036873">
    <property type="entry name" value="Rhodanese-like_dom_sf"/>
</dbReference>
<dbReference type="PROSITE" id="PS50206">
    <property type="entry name" value="RHODANESE_3"/>
    <property type="match status" value="4"/>
</dbReference>
<dbReference type="RefSeq" id="WP_094840939.1">
    <property type="nucleotide sequence ID" value="NZ_NEVS01000004.1"/>
</dbReference>
<evidence type="ECO:0000313" key="2">
    <source>
        <dbReference type="EMBL" id="OZI59504.1"/>
    </source>
</evidence>
<dbReference type="SMART" id="SM00450">
    <property type="entry name" value="RHOD"/>
    <property type="match status" value="4"/>
</dbReference>
<feature type="domain" description="Rhodanese" evidence="1">
    <location>
        <begin position="31"/>
        <end position="115"/>
    </location>
</feature>
<name>A0A261UC40_9BORD</name>
<dbReference type="OrthoDB" id="9789585at2"/>
<proteinExistence type="predicted"/>
<gene>
    <name evidence="2" type="ORF">CAL28_08150</name>
</gene>
<dbReference type="EMBL" id="NEVS01000004">
    <property type="protein sequence ID" value="OZI59504.1"/>
    <property type="molecule type" value="Genomic_DNA"/>
</dbReference>
<evidence type="ECO:0000313" key="3">
    <source>
        <dbReference type="Proteomes" id="UP000215767"/>
    </source>
</evidence>
<dbReference type="Gene3D" id="3.40.250.10">
    <property type="entry name" value="Rhodanese-like domain"/>
    <property type="match status" value="4"/>
</dbReference>
<feature type="domain" description="Rhodanese" evidence="1">
    <location>
        <begin position="148"/>
        <end position="239"/>
    </location>
</feature>
<dbReference type="InterPro" id="IPR001763">
    <property type="entry name" value="Rhodanese-like_dom"/>
</dbReference>
<keyword evidence="2" id="KW-0808">Transferase</keyword>